<proteinExistence type="predicted"/>
<evidence type="ECO:0000313" key="1">
    <source>
        <dbReference type="EMBL" id="EGA67424.1"/>
    </source>
</evidence>
<sequence>EEETQLYKQVQHLDKTLTSMYKDDKQAALNMAADYSYGQLKRTLSMATELRYKMMTDLTKSTEKKYSEEEFKKIMSL</sequence>
<keyword evidence="2" id="KW-1185">Reference proteome</keyword>
<organism evidence="1 2">
    <name type="scientific">Vibrio brasiliensis LMG 20546</name>
    <dbReference type="NCBI Taxonomy" id="945543"/>
    <lineage>
        <taxon>Bacteria</taxon>
        <taxon>Pseudomonadati</taxon>
        <taxon>Pseudomonadota</taxon>
        <taxon>Gammaproteobacteria</taxon>
        <taxon>Vibrionales</taxon>
        <taxon>Vibrionaceae</taxon>
        <taxon>Vibrio</taxon>
        <taxon>Vibrio oreintalis group</taxon>
    </lineage>
</organism>
<evidence type="ECO:0000313" key="2">
    <source>
        <dbReference type="Proteomes" id="UP000004371"/>
    </source>
</evidence>
<dbReference type="EMBL" id="AEVS01000008">
    <property type="protein sequence ID" value="EGA67424.1"/>
    <property type="molecule type" value="Genomic_DNA"/>
</dbReference>
<reference evidence="1 2" key="1">
    <citation type="journal article" date="2012" name="Int. J. Syst. Evol. Microbiol.">
        <title>Vibrio caribbeanicus sp. nov., isolated from the marine sponge Scleritoderma cyanea.</title>
        <authorList>
            <person name="Hoffmann M."/>
            <person name="Monday S.R."/>
            <person name="Allard M.W."/>
            <person name="Strain E.A."/>
            <person name="Whittaker P."/>
            <person name="Naum M."/>
            <person name="McCarthy P.J."/>
            <person name="Lopez J.V."/>
            <person name="Fischer M."/>
            <person name="Brown E.W."/>
        </authorList>
    </citation>
    <scope>NUCLEOTIDE SEQUENCE [LARGE SCALE GENOMIC DNA]</scope>
    <source>
        <strain evidence="1 2">LMG 20546</strain>
    </source>
</reference>
<name>E8LNW2_9VIBR</name>
<dbReference type="Proteomes" id="UP000004371">
    <property type="component" value="Unassembled WGS sequence"/>
</dbReference>
<dbReference type="STRING" id="945543.VIBR0546_12337"/>
<dbReference type="eggNOG" id="COG4690">
    <property type="taxonomic scope" value="Bacteria"/>
</dbReference>
<dbReference type="AlphaFoldDB" id="E8LNW2"/>
<gene>
    <name evidence="1" type="ORF">VIBR0546_12337</name>
</gene>
<comment type="caution">
    <text evidence="1">The sequence shown here is derived from an EMBL/GenBank/DDBJ whole genome shotgun (WGS) entry which is preliminary data.</text>
</comment>
<feature type="non-terminal residue" evidence="1">
    <location>
        <position position="1"/>
    </location>
</feature>
<protein>
    <submittedName>
        <fullName evidence="1">Hypothetical dipeptidase</fullName>
    </submittedName>
</protein>
<accession>E8LNW2</accession>